<feature type="chain" id="PRO_5037565293" description="Lipid/polyisoprenoid-binding YceI-like domain-containing protein" evidence="1">
    <location>
        <begin position="19"/>
        <end position="199"/>
    </location>
</feature>
<evidence type="ECO:0008006" key="4">
    <source>
        <dbReference type="Google" id="ProtNLM"/>
    </source>
</evidence>
<dbReference type="AlphaFoldDB" id="A0A927BGV3"/>
<evidence type="ECO:0000256" key="1">
    <source>
        <dbReference type="SAM" id="SignalP"/>
    </source>
</evidence>
<dbReference type="EMBL" id="JACXAD010000025">
    <property type="protein sequence ID" value="MBD2769924.1"/>
    <property type="molecule type" value="Genomic_DNA"/>
</dbReference>
<protein>
    <recommendedName>
        <fullName evidence="4">Lipid/polyisoprenoid-binding YceI-like domain-containing protein</fullName>
    </recommendedName>
</protein>
<gene>
    <name evidence="2" type="ORF">IC235_18700</name>
</gene>
<evidence type="ECO:0000313" key="3">
    <source>
        <dbReference type="Proteomes" id="UP000612233"/>
    </source>
</evidence>
<comment type="caution">
    <text evidence="2">The sequence shown here is derived from an EMBL/GenBank/DDBJ whole genome shotgun (WGS) entry which is preliminary data.</text>
</comment>
<dbReference type="Proteomes" id="UP000612233">
    <property type="component" value="Unassembled WGS sequence"/>
</dbReference>
<proteinExistence type="predicted"/>
<organism evidence="2 3">
    <name type="scientific">Hymenobacter montanus</name>
    <dbReference type="NCBI Taxonomy" id="2771359"/>
    <lineage>
        <taxon>Bacteria</taxon>
        <taxon>Pseudomonadati</taxon>
        <taxon>Bacteroidota</taxon>
        <taxon>Cytophagia</taxon>
        <taxon>Cytophagales</taxon>
        <taxon>Hymenobacteraceae</taxon>
        <taxon>Hymenobacter</taxon>
    </lineage>
</organism>
<accession>A0A927BGV3</accession>
<feature type="signal peptide" evidence="1">
    <location>
        <begin position="1"/>
        <end position="18"/>
    </location>
</feature>
<keyword evidence="1" id="KW-0732">Signal</keyword>
<keyword evidence="3" id="KW-1185">Reference proteome</keyword>
<reference evidence="2" key="1">
    <citation type="submission" date="2020-09" db="EMBL/GenBank/DDBJ databases">
        <authorList>
            <person name="Kim M.K."/>
        </authorList>
    </citation>
    <scope>NUCLEOTIDE SEQUENCE</scope>
    <source>
        <strain evidence="2">BT664</strain>
    </source>
</reference>
<sequence>MRFLFLAFLILQSLLSSAQQWNTAHEINGSIIKTATGTAAVFNNYKGMGLSFQLNFGKAKATATERPALFEVNGLPLQIIVVQAAPQATSSAEATLTSYISSEVEYTNQSMPAPINPHVASIQIKPHQPGKLWSYALPVGMSNEVEQQVFLNFVHGNFIIGLGSAQFKGQSMKVVEALLLRIARDMQFLPTKITTQVKK</sequence>
<evidence type="ECO:0000313" key="2">
    <source>
        <dbReference type="EMBL" id="MBD2769924.1"/>
    </source>
</evidence>
<dbReference type="RefSeq" id="WP_191006732.1">
    <property type="nucleotide sequence ID" value="NZ_JACXAD010000025.1"/>
</dbReference>
<name>A0A927BGV3_9BACT</name>